<feature type="domain" description="TRUD" evidence="4">
    <location>
        <begin position="206"/>
        <end position="326"/>
    </location>
</feature>
<name>A0A1F5Q2B7_9BACT</name>
<evidence type="ECO:0000256" key="1">
    <source>
        <dbReference type="ARBA" id="ARBA00007953"/>
    </source>
</evidence>
<dbReference type="GO" id="GO:0008033">
    <property type="term" value="P:tRNA processing"/>
    <property type="evidence" value="ECO:0007669"/>
    <property type="project" value="UniProtKB-KW"/>
</dbReference>
<organism evidence="5 6">
    <name type="scientific">Candidatus Doudnabacteria bacterium RIFCSPLOWO2_01_FULL_44_21</name>
    <dbReference type="NCBI Taxonomy" id="1817841"/>
    <lineage>
        <taxon>Bacteria</taxon>
        <taxon>Candidatus Doudnaibacteriota</taxon>
    </lineage>
</organism>
<proteinExistence type="inferred from homology"/>
<dbReference type="PROSITE" id="PS01268">
    <property type="entry name" value="UPF0024"/>
    <property type="match status" value="1"/>
</dbReference>
<dbReference type="AlphaFoldDB" id="A0A1F5Q2B7"/>
<dbReference type="Proteomes" id="UP000177281">
    <property type="component" value="Unassembled WGS sequence"/>
</dbReference>
<dbReference type="STRING" id="1817841.A3B10_03110"/>
<dbReference type="PANTHER" id="PTHR13326:SF21">
    <property type="entry name" value="PSEUDOURIDYLATE SYNTHASE PUS7L"/>
    <property type="match status" value="1"/>
</dbReference>
<dbReference type="InterPro" id="IPR020119">
    <property type="entry name" value="PsdUridine_synth_TruD_CS"/>
</dbReference>
<dbReference type="Pfam" id="PF01142">
    <property type="entry name" value="TruD"/>
    <property type="match status" value="1"/>
</dbReference>
<accession>A0A1F5Q2B7</accession>
<dbReference type="SUPFAM" id="SSF55120">
    <property type="entry name" value="Pseudouridine synthase"/>
    <property type="match status" value="1"/>
</dbReference>
<dbReference type="EMBL" id="MFFB01000006">
    <property type="protein sequence ID" value="OGE96268.1"/>
    <property type="molecule type" value="Genomic_DNA"/>
</dbReference>
<evidence type="ECO:0000313" key="5">
    <source>
        <dbReference type="EMBL" id="OGE96268.1"/>
    </source>
</evidence>
<evidence type="ECO:0000259" key="4">
    <source>
        <dbReference type="PROSITE" id="PS50984"/>
    </source>
</evidence>
<sequence length="467" mass="53937">MPELFDPIFEKWQKEQAFLASQKEQHPELFIRTEGLEILEQLTRVGIVLPVQPLVKGFIKYHPFDFIVEERLSDGTIVSIDVNSSPVSSQPAPFFRADLVKVGISTIDAIRELARKLNIKETQVGYGGVKDAIALTSQRISVSKVSLDQLQTLPNSNFYLKNIQSAQEAMSMNNILGNRFTIFIRTQEQVDEEKLVQRLTQIQAEGFWNFYWLQRFGNRLLSHWWGLLLLQGKEEKTVRSYLCDPGPGELPFFSQLRKQANQQFGNWEEIIKLYEPFGFSLRFELLLLNYLKEFRHDYTGALRSISEQVKMWIYAYSSFVFNKVLSLAAADKFQVPTNLPLLLSNDPKDREVYRQFLEMDKIPLDFAQKIKRFDFIRFTLRYVETKLLPKILGYKILPEGVIISFDLPKGAYATTFLSHLFTLEGSLASVVNPKKYDLKQVLGTGTMDPALKKLEKFIVARESESEE</sequence>
<evidence type="ECO:0000256" key="3">
    <source>
        <dbReference type="ARBA" id="ARBA00023235"/>
    </source>
</evidence>
<dbReference type="InterPro" id="IPR011760">
    <property type="entry name" value="PsdUridine_synth_TruD_insert"/>
</dbReference>
<keyword evidence="2" id="KW-0819">tRNA processing</keyword>
<comment type="caution">
    <text evidence="5">The sequence shown here is derived from an EMBL/GenBank/DDBJ whole genome shotgun (WGS) entry which is preliminary data.</text>
</comment>
<dbReference type="InterPro" id="IPR042214">
    <property type="entry name" value="TruD_catalytic"/>
</dbReference>
<comment type="similarity">
    <text evidence="1">Belongs to the pseudouridine synthase TruD family.</text>
</comment>
<dbReference type="InterPro" id="IPR020103">
    <property type="entry name" value="PsdUridine_synth_cat_dom_sf"/>
</dbReference>
<dbReference type="GO" id="GO:0003723">
    <property type="term" value="F:RNA binding"/>
    <property type="evidence" value="ECO:0007669"/>
    <property type="project" value="InterPro"/>
</dbReference>
<dbReference type="InterPro" id="IPR001656">
    <property type="entry name" value="PsdUridine_synth_TruD"/>
</dbReference>
<gene>
    <name evidence="5" type="ORF">A3B10_03110</name>
</gene>
<protein>
    <recommendedName>
        <fullName evidence="4">TRUD domain-containing protein</fullName>
    </recommendedName>
</protein>
<dbReference type="GO" id="GO:0140098">
    <property type="term" value="F:catalytic activity, acting on RNA"/>
    <property type="evidence" value="ECO:0007669"/>
    <property type="project" value="UniProtKB-ARBA"/>
</dbReference>
<dbReference type="PANTHER" id="PTHR13326">
    <property type="entry name" value="TRNA PSEUDOURIDINE SYNTHASE D"/>
    <property type="match status" value="1"/>
</dbReference>
<reference evidence="5 6" key="1">
    <citation type="journal article" date="2016" name="Nat. Commun.">
        <title>Thousands of microbial genomes shed light on interconnected biogeochemical processes in an aquifer system.</title>
        <authorList>
            <person name="Anantharaman K."/>
            <person name="Brown C.T."/>
            <person name="Hug L.A."/>
            <person name="Sharon I."/>
            <person name="Castelle C.J."/>
            <person name="Probst A.J."/>
            <person name="Thomas B.C."/>
            <person name="Singh A."/>
            <person name="Wilkins M.J."/>
            <person name="Karaoz U."/>
            <person name="Brodie E.L."/>
            <person name="Williams K.H."/>
            <person name="Hubbard S.S."/>
            <person name="Banfield J.F."/>
        </authorList>
    </citation>
    <scope>NUCLEOTIDE SEQUENCE [LARGE SCALE GENOMIC DNA]</scope>
</reference>
<keyword evidence="3" id="KW-0413">Isomerase</keyword>
<dbReference type="GO" id="GO:0001522">
    <property type="term" value="P:pseudouridine synthesis"/>
    <property type="evidence" value="ECO:0007669"/>
    <property type="project" value="InterPro"/>
</dbReference>
<dbReference type="GO" id="GO:0009982">
    <property type="term" value="F:pseudouridine synthase activity"/>
    <property type="evidence" value="ECO:0007669"/>
    <property type="project" value="InterPro"/>
</dbReference>
<dbReference type="Gene3D" id="3.30.2350.20">
    <property type="entry name" value="TruD, catalytic domain"/>
    <property type="match status" value="1"/>
</dbReference>
<dbReference type="PROSITE" id="PS50984">
    <property type="entry name" value="TRUD"/>
    <property type="match status" value="1"/>
</dbReference>
<evidence type="ECO:0000313" key="6">
    <source>
        <dbReference type="Proteomes" id="UP000177281"/>
    </source>
</evidence>
<evidence type="ECO:0000256" key="2">
    <source>
        <dbReference type="ARBA" id="ARBA00022694"/>
    </source>
</evidence>